<dbReference type="Proteomes" id="UP000235387">
    <property type="component" value="Unassembled WGS sequence"/>
</dbReference>
<accession>A0A2N7L9P7</accession>
<proteinExistence type="predicted"/>
<dbReference type="Gene3D" id="3.40.630.30">
    <property type="match status" value="1"/>
</dbReference>
<sequence>MRFPLVARFYKAYYPSGKPKKDEIIWTVESPQGICGAVRFKQFETFQLLTGMLVTPELRRKKLGDALLVSCKEQIEAMQCYCLAFSYLTPLYEAQGFKVIEANALPEQLRGRYASYCNSGKDLIPMKHLSSSQC</sequence>
<dbReference type="EMBL" id="MDAL01000023">
    <property type="protein sequence ID" value="PMN91160.1"/>
    <property type="molecule type" value="Genomic_DNA"/>
</dbReference>
<evidence type="ECO:0000313" key="2">
    <source>
        <dbReference type="EMBL" id="PMN91160.1"/>
    </source>
</evidence>
<dbReference type="InterPro" id="IPR000182">
    <property type="entry name" value="GNAT_dom"/>
</dbReference>
<evidence type="ECO:0000259" key="1">
    <source>
        <dbReference type="PROSITE" id="PS51186"/>
    </source>
</evidence>
<feature type="domain" description="N-acetyltransferase" evidence="1">
    <location>
        <begin position="1"/>
        <end position="118"/>
    </location>
</feature>
<gene>
    <name evidence="2" type="ORF">BCT23_17940</name>
</gene>
<protein>
    <submittedName>
        <fullName evidence="2">GNAT family N-acetyltransferase</fullName>
    </submittedName>
</protein>
<dbReference type="Pfam" id="PF13508">
    <property type="entry name" value="Acetyltransf_7"/>
    <property type="match status" value="1"/>
</dbReference>
<dbReference type="PROSITE" id="PS51186">
    <property type="entry name" value="GNAT"/>
    <property type="match status" value="1"/>
</dbReference>
<dbReference type="AlphaFoldDB" id="A0A2N7L9P7"/>
<dbReference type="InterPro" id="IPR016181">
    <property type="entry name" value="Acyl_CoA_acyltransferase"/>
</dbReference>
<comment type="caution">
    <text evidence="2">The sequence shown here is derived from an EMBL/GenBank/DDBJ whole genome shotgun (WGS) entry which is preliminary data.</text>
</comment>
<organism evidence="2 3">
    <name type="scientific">Enterovibrio norvegicus</name>
    <dbReference type="NCBI Taxonomy" id="188144"/>
    <lineage>
        <taxon>Bacteria</taxon>
        <taxon>Pseudomonadati</taxon>
        <taxon>Pseudomonadota</taxon>
        <taxon>Gammaproteobacteria</taxon>
        <taxon>Vibrionales</taxon>
        <taxon>Vibrionaceae</taxon>
        <taxon>Enterovibrio</taxon>
    </lineage>
</organism>
<evidence type="ECO:0000313" key="3">
    <source>
        <dbReference type="Proteomes" id="UP000235387"/>
    </source>
</evidence>
<keyword evidence="2" id="KW-0808">Transferase</keyword>
<dbReference type="SUPFAM" id="SSF55729">
    <property type="entry name" value="Acyl-CoA N-acyltransferases (Nat)"/>
    <property type="match status" value="1"/>
</dbReference>
<dbReference type="GO" id="GO:0016747">
    <property type="term" value="F:acyltransferase activity, transferring groups other than amino-acyl groups"/>
    <property type="evidence" value="ECO:0007669"/>
    <property type="project" value="InterPro"/>
</dbReference>
<name>A0A2N7L9P7_9GAMM</name>
<dbReference type="RefSeq" id="WP_017016177.1">
    <property type="nucleotide sequence ID" value="NZ_AJYH02000009.1"/>
</dbReference>
<reference evidence="3" key="1">
    <citation type="submission" date="2016-07" db="EMBL/GenBank/DDBJ databases">
        <title>Nontailed viruses are major unrecognized killers of bacteria in the ocean.</title>
        <authorList>
            <person name="Kauffman K."/>
            <person name="Hussain F."/>
            <person name="Yang J."/>
            <person name="Arevalo P."/>
            <person name="Brown J."/>
            <person name="Cutler M."/>
            <person name="Kelly L."/>
            <person name="Polz M.F."/>
        </authorList>
    </citation>
    <scope>NUCLEOTIDE SEQUENCE [LARGE SCALE GENOMIC DNA]</scope>
    <source>
        <strain evidence="3">10N.261.45.A10</strain>
    </source>
</reference>